<keyword evidence="14" id="KW-1185">Reference proteome</keyword>
<keyword evidence="5" id="KW-0378">Hydrolase</keyword>
<comment type="catalytic activity">
    <reaction evidence="11">
        <text>XTP + H2O = XDP + phosphate + H(+)</text>
        <dbReference type="Rhea" id="RHEA:28406"/>
        <dbReference type="ChEBI" id="CHEBI:15377"/>
        <dbReference type="ChEBI" id="CHEBI:15378"/>
        <dbReference type="ChEBI" id="CHEBI:43474"/>
        <dbReference type="ChEBI" id="CHEBI:59884"/>
        <dbReference type="ChEBI" id="CHEBI:61314"/>
        <dbReference type="EC" id="3.6.1.73"/>
    </reaction>
</comment>
<evidence type="ECO:0000256" key="9">
    <source>
        <dbReference type="ARBA" id="ARBA00038901"/>
    </source>
</evidence>
<reference evidence="14" key="1">
    <citation type="journal article" date="2013" name="Nature">
        <title>Pan genome of the phytoplankton Emiliania underpins its global distribution.</title>
        <authorList>
            <person name="Read B.A."/>
            <person name="Kegel J."/>
            <person name="Klute M.J."/>
            <person name="Kuo A."/>
            <person name="Lefebvre S.C."/>
            <person name="Maumus F."/>
            <person name="Mayer C."/>
            <person name="Miller J."/>
            <person name="Monier A."/>
            <person name="Salamov A."/>
            <person name="Young J."/>
            <person name="Aguilar M."/>
            <person name="Claverie J.M."/>
            <person name="Frickenhaus S."/>
            <person name="Gonzalez K."/>
            <person name="Herman E.K."/>
            <person name="Lin Y.C."/>
            <person name="Napier J."/>
            <person name="Ogata H."/>
            <person name="Sarno A.F."/>
            <person name="Shmutz J."/>
            <person name="Schroeder D."/>
            <person name="de Vargas C."/>
            <person name="Verret F."/>
            <person name="von Dassow P."/>
            <person name="Valentin K."/>
            <person name="Van de Peer Y."/>
            <person name="Wheeler G."/>
            <person name="Dacks J.B."/>
            <person name="Delwiche C.F."/>
            <person name="Dyhrman S.T."/>
            <person name="Glockner G."/>
            <person name="John U."/>
            <person name="Richards T."/>
            <person name="Worden A.Z."/>
            <person name="Zhang X."/>
            <person name="Grigoriev I.V."/>
            <person name="Allen A.E."/>
            <person name="Bidle K."/>
            <person name="Borodovsky M."/>
            <person name="Bowler C."/>
            <person name="Brownlee C."/>
            <person name="Cock J.M."/>
            <person name="Elias M."/>
            <person name="Gladyshev V.N."/>
            <person name="Groth M."/>
            <person name="Guda C."/>
            <person name="Hadaegh A."/>
            <person name="Iglesias-Rodriguez M.D."/>
            <person name="Jenkins J."/>
            <person name="Jones B.M."/>
            <person name="Lawson T."/>
            <person name="Leese F."/>
            <person name="Lindquist E."/>
            <person name="Lobanov A."/>
            <person name="Lomsadze A."/>
            <person name="Malik S.B."/>
            <person name="Marsh M.E."/>
            <person name="Mackinder L."/>
            <person name="Mock T."/>
            <person name="Mueller-Roeber B."/>
            <person name="Pagarete A."/>
            <person name="Parker M."/>
            <person name="Probert I."/>
            <person name="Quesneville H."/>
            <person name="Raines C."/>
            <person name="Rensing S.A."/>
            <person name="Riano-Pachon D.M."/>
            <person name="Richier S."/>
            <person name="Rokitta S."/>
            <person name="Shiraiwa Y."/>
            <person name="Soanes D.M."/>
            <person name="van der Giezen M."/>
            <person name="Wahlund T.M."/>
            <person name="Williams B."/>
            <person name="Wilson W."/>
            <person name="Wolfe G."/>
            <person name="Wurch L.L."/>
        </authorList>
    </citation>
    <scope>NUCLEOTIDE SEQUENCE</scope>
</reference>
<dbReference type="SUPFAM" id="SSF52972">
    <property type="entry name" value="ITPase-like"/>
    <property type="match status" value="1"/>
</dbReference>
<evidence type="ECO:0000256" key="6">
    <source>
        <dbReference type="ARBA" id="ARBA00022842"/>
    </source>
</evidence>
<dbReference type="InterPro" id="IPR026533">
    <property type="entry name" value="NTPase/PRRC1"/>
</dbReference>
<dbReference type="InterPro" id="IPR050299">
    <property type="entry name" value="YjjX_NTPase"/>
</dbReference>
<evidence type="ECO:0000256" key="2">
    <source>
        <dbReference type="ARBA" id="ARBA00001946"/>
    </source>
</evidence>
<dbReference type="SUPFAM" id="SSF54593">
    <property type="entry name" value="Glyoxalase/Bleomycin resistance protein/Dihydroxybiphenyl dioxygenase"/>
    <property type="match status" value="1"/>
</dbReference>
<keyword evidence="4" id="KW-0547">Nucleotide-binding</keyword>
<comment type="catalytic activity">
    <reaction evidence="10">
        <text>ITP + H2O = IDP + phosphate + H(+)</text>
        <dbReference type="Rhea" id="RHEA:28330"/>
        <dbReference type="ChEBI" id="CHEBI:15377"/>
        <dbReference type="ChEBI" id="CHEBI:15378"/>
        <dbReference type="ChEBI" id="CHEBI:43474"/>
        <dbReference type="ChEBI" id="CHEBI:58280"/>
        <dbReference type="ChEBI" id="CHEBI:61402"/>
        <dbReference type="EC" id="3.6.1.73"/>
    </reaction>
</comment>
<evidence type="ECO:0000256" key="10">
    <source>
        <dbReference type="ARBA" id="ARBA00048174"/>
    </source>
</evidence>
<dbReference type="GeneID" id="17280773"/>
<dbReference type="GO" id="GO:0006772">
    <property type="term" value="P:thiamine metabolic process"/>
    <property type="evidence" value="ECO:0007669"/>
    <property type="project" value="TreeGrafter"/>
</dbReference>
<dbReference type="InterPro" id="IPR029068">
    <property type="entry name" value="Glyas_Bleomycin-R_OHBP_Dase"/>
</dbReference>
<dbReference type="PANTHER" id="PTHR34699:SF2">
    <property type="entry name" value="NON-CANONICAL PURINE NTP PHOSPHATASE_PRRC1 DOMAIN-CONTAINING PROTEIN"/>
    <property type="match status" value="1"/>
</dbReference>
<feature type="domain" description="VOC" evidence="12">
    <location>
        <begin position="1"/>
        <end position="54"/>
    </location>
</feature>
<evidence type="ECO:0000256" key="5">
    <source>
        <dbReference type="ARBA" id="ARBA00022801"/>
    </source>
</evidence>
<dbReference type="GO" id="GO:0046872">
    <property type="term" value="F:metal ion binding"/>
    <property type="evidence" value="ECO:0007669"/>
    <property type="project" value="UniProtKB-KW"/>
</dbReference>
<sequence>MVCLLTDDVDGTYAKALAGGRCSAEQPPRATERFGIYNALLRDPDGYLVELQRFTDAAEQREFCGGSAASEAASDQAAAAAAEAAAAAAEAAAAAVEESAVATAEVAKAPLVVAVGSKNPVKVNAVRAGFAAAFPLTALEVVAYDIPSGVSDQPWGEAETRQGALNRAENCLGAHCLGHGGAMPDFAVGVEGGVAECSLSSLHPGTPGLDSCTECFAFLAVMRSPASEAGVAWGVARTGSFALPPRLAALVKSGVELGDADDRVFGDSGSKRKGGTVGKLTRGLVDRTAYYEHAMHLALAPFVHGEEFPGLYDAGE</sequence>
<comment type="cofactor">
    <cofactor evidence="1">
        <name>Mn(2+)</name>
        <dbReference type="ChEBI" id="CHEBI:29035"/>
    </cofactor>
</comment>
<keyword evidence="3" id="KW-0479">Metal-binding</keyword>
<evidence type="ECO:0000256" key="8">
    <source>
        <dbReference type="ARBA" id="ARBA00023211"/>
    </source>
</evidence>
<dbReference type="InterPro" id="IPR037523">
    <property type="entry name" value="VOC_core"/>
</dbReference>
<keyword evidence="8" id="KW-0464">Manganese</keyword>
<evidence type="ECO:0000256" key="4">
    <source>
        <dbReference type="ARBA" id="ARBA00022741"/>
    </source>
</evidence>
<accession>A0A0D3KIB8</accession>
<evidence type="ECO:0000256" key="11">
    <source>
        <dbReference type="ARBA" id="ARBA00048781"/>
    </source>
</evidence>
<evidence type="ECO:0000313" key="13">
    <source>
        <dbReference type="EnsemblProtists" id="EOD35503"/>
    </source>
</evidence>
<keyword evidence="7" id="KW-0546">Nucleotide metabolism</keyword>
<evidence type="ECO:0000256" key="1">
    <source>
        <dbReference type="ARBA" id="ARBA00001936"/>
    </source>
</evidence>
<dbReference type="KEGG" id="ehx:EMIHUDRAFT_63238"/>
<dbReference type="AlphaFoldDB" id="A0A0D3KIB8"/>
<dbReference type="GO" id="GO:0009117">
    <property type="term" value="P:nucleotide metabolic process"/>
    <property type="evidence" value="ECO:0007669"/>
    <property type="project" value="UniProtKB-KW"/>
</dbReference>
<dbReference type="STRING" id="2903.R1DJ36"/>
<dbReference type="InterPro" id="IPR029001">
    <property type="entry name" value="ITPase-like_fam"/>
</dbReference>
<organism evidence="13 14">
    <name type="scientific">Emiliania huxleyi (strain CCMP1516)</name>
    <dbReference type="NCBI Taxonomy" id="280463"/>
    <lineage>
        <taxon>Eukaryota</taxon>
        <taxon>Haptista</taxon>
        <taxon>Haptophyta</taxon>
        <taxon>Prymnesiophyceae</taxon>
        <taxon>Isochrysidales</taxon>
        <taxon>Noelaerhabdaceae</taxon>
        <taxon>Emiliania</taxon>
    </lineage>
</organism>
<dbReference type="RefSeq" id="XP_005787932.1">
    <property type="nucleotide sequence ID" value="XM_005787875.1"/>
</dbReference>
<protein>
    <recommendedName>
        <fullName evidence="9">inosine/xanthosine triphosphatase</fullName>
        <ecNumber evidence="9">3.6.1.73</ecNumber>
    </recommendedName>
</protein>
<dbReference type="PANTHER" id="PTHR34699">
    <property type="match status" value="1"/>
</dbReference>
<evidence type="ECO:0000313" key="14">
    <source>
        <dbReference type="Proteomes" id="UP000013827"/>
    </source>
</evidence>
<dbReference type="Gene3D" id="3.90.950.10">
    <property type="match status" value="1"/>
</dbReference>
<evidence type="ECO:0000256" key="7">
    <source>
        <dbReference type="ARBA" id="ARBA00023080"/>
    </source>
</evidence>
<comment type="cofactor">
    <cofactor evidence="2">
        <name>Mg(2+)</name>
        <dbReference type="ChEBI" id="CHEBI:18420"/>
    </cofactor>
</comment>
<dbReference type="Gene3D" id="3.10.180.10">
    <property type="entry name" value="2,3-Dihydroxybiphenyl 1,2-Dioxygenase, domain 1"/>
    <property type="match status" value="1"/>
</dbReference>
<name>A0A0D3KIB8_EMIH1</name>
<evidence type="ECO:0000259" key="12">
    <source>
        <dbReference type="PROSITE" id="PS51819"/>
    </source>
</evidence>
<dbReference type="GO" id="GO:0103023">
    <property type="term" value="F:ITPase activity"/>
    <property type="evidence" value="ECO:0007669"/>
    <property type="project" value="UniProtKB-EC"/>
</dbReference>
<proteinExistence type="predicted"/>
<evidence type="ECO:0000256" key="3">
    <source>
        <dbReference type="ARBA" id="ARBA00022723"/>
    </source>
</evidence>
<dbReference type="EC" id="3.6.1.73" evidence="9"/>
<dbReference type="HOGENOM" id="CLU_881172_0_0_1"/>
<dbReference type="PaxDb" id="2903-EOD35503"/>
<keyword evidence="6" id="KW-0460">Magnesium</keyword>
<dbReference type="Proteomes" id="UP000013827">
    <property type="component" value="Unassembled WGS sequence"/>
</dbReference>
<dbReference type="EnsemblProtists" id="EOD35503">
    <property type="protein sequence ID" value="EOD35503"/>
    <property type="gene ID" value="EMIHUDRAFT_63238"/>
</dbReference>
<dbReference type="FunFam" id="3.90.950.10:FF:000002">
    <property type="entry name" value="Inosine/xanthosine triphosphatase"/>
    <property type="match status" value="1"/>
</dbReference>
<reference evidence="13" key="2">
    <citation type="submission" date="2024-10" db="UniProtKB">
        <authorList>
            <consortium name="EnsemblProtists"/>
        </authorList>
    </citation>
    <scope>IDENTIFICATION</scope>
</reference>
<dbReference type="eggNOG" id="ENOG502S3KM">
    <property type="taxonomic scope" value="Eukaryota"/>
</dbReference>
<dbReference type="GO" id="GO:0000166">
    <property type="term" value="F:nucleotide binding"/>
    <property type="evidence" value="ECO:0007669"/>
    <property type="project" value="UniProtKB-KW"/>
</dbReference>
<dbReference type="Pfam" id="PF01931">
    <property type="entry name" value="NTPase_I-T"/>
    <property type="match status" value="1"/>
</dbReference>
<dbReference type="PROSITE" id="PS51819">
    <property type="entry name" value="VOC"/>
    <property type="match status" value="1"/>
</dbReference>